<comment type="caution">
    <text evidence="2">The sequence shown here is derived from an EMBL/GenBank/DDBJ whole genome shotgun (WGS) entry which is preliminary data.</text>
</comment>
<keyword evidence="1" id="KW-0812">Transmembrane</keyword>
<sequence length="151" mass="15817">MSQHEQYGQPTIADPSALRALDARHVRQYSFYFVLIGLSAVVLALLLSVTSLLVALVAGFAVVAACVGALASFIKGHVNVPARFSRLAAIFWGVWLLGVVLSVLGATLWDRHPAAIWGGGILALASGLAVGHLVNRSADAQADPGTPTRVH</sequence>
<dbReference type="Proteomes" id="UP001597326">
    <property type="component" value="Unassembled WGS sequence"/>
</dbReference>
<keyword evidence="3" id="KW-1185">Reference proteome</keyword>
<evidence type="ECO:0000313" key="3">
    <source>
        <dbReference type="Proteomes" id="UP001597326"/>
    </source>
</evidence>
<feature type="transmembrane region" description="Helical" evidence="1">
    <location>
        <begin position="115"/>
        <end position="134"/>
    </location>
</feature>
<feature type="transmembrane region" description="Helical" evidence="1">
    <location>
        <begin position="86"/>
        <end position="109"/>
    </location>
</feature>
<keyword evidence="1" id="KW-0472">Membrane</keyword>
<protein>
    <submittedName>
        <fullName evidence="2">Uncharacterized protein</fullName>
    </submittedName>
</protein>
<reference evidence="3" key="1">
    <citation type="journal article" date="2019" name="Int. J. Syst. Evol. Microbiol.">
        <title>The Global Catalogue of Microorganisms (GCM) 10K type strain sequencing project: providing services to taxonomists for standard genome sequencing and annotation.</title>
        <authorList>
            <consortium name="The Broad Institute Genomics Platform"/>
            <consortium name="The Broad Institute Genome Sequencing Center for Infectious Disease"/>
            <person name="Wu L."/>
            <person name="Ma J."/>
        </authorList>
    </citation>
    <scope>NUCLEOTIDE SEQUENCE [LARGE SCALE GENOMIC DNA]</scope>
    <source>
        <strain evidence="3">CAIM 431</strain>
    </source>
</reference>
<keyword evidence="1" id="KW-1133">Transmembrane helix</keyword>
<name>A0ABW4RU13_9ACTN</name>
<evidence type="ECO:0000256" key="1">
    <source>
        <dbReference type="SAM" id="Phobius"/>
    </source>
</evidence>
<feature type="transmembrane region" description="Helical" evidence="1">
    <location>
        <begin position="53"/>
        <end position="74"/>
    </location>
</feature>
<evidence type="ECO:0000313" key="2">
    <source>
        <dbReference type="EMBL" id="MFD1889174.1"/>
    </source>
</evidence>
<feature type="transmembrane region" description="Helical" evidence="1">
    <location>
        <begin position="29"/>
        <end position="47"/>
    </location>
</feature>
<organism evidence="2 3">
    <name type="scientific">Luteococcus peritonei</name>
    <dbReference type="NCBI Taxonomy" id="88874"/>
    <lineage>
        <taxon>Bacteria</taxon>
        <taxon>Bacillati</taxon>
        <taxon>Actinomycetota</taxon>
        <taxon>Actinomycetes</taxon>
        <taxon>Propionibacteriales</taxon>
        <taxon>Propionibacteriaceae</taxon>
        <taxon>Luteococcus</taxon>
    </lineage>
</organism>
<accession>A0ABW4RU13</accession>
<proteinExistence type="predicted"/>
<gene>
    <name evidence="2" type="ORF">ACFSCS_03105</name>
</gene>
<dbReference type="RefSeq" id="WP_343873858.1">
    <property type="nucleotide sequence ID" value="NZ_BAAAIX010000021.1"/>
</dbReference>
<dbReference type="EMBL" id="JBHUFZ010000007">
    <property type="protein sequence ID" value="MFD1889174.1"/>
    <property type="molecule type" value="Genomic_DNA"/>
</dbReference>